<dbReference type="EMBL" id="CP002432">
    <property type="protein sequence ID" value="ADU66558.1"/>
    <property type="molecule type" value="Genomic_DNA"/>
</dbReference>
<protein>
    <submittedName>
        <fullName evidence="7">Permease YjgP/YjgQ family protein</fullName>
    </submittedName>
</protein>
<dbReference type="Proteomes" id="UP000002572">
    <property type="component" value="Chromosome"/>
</dbReference>
<sequence>MLSTWQRYLLRECFFYFFAALASLSLIMASNSLIRMGSSTLEKGISLMSLAQLTLLSLPSTAFITIPVSALIAAMALSSALNRSNEMVILYSAGISPFGIMKVILFASTVITGIAIANSFVLAPLASKQIQHVYADMAENVSYRVILPGVFNKLGDTTLFYYHLGREGFHDVMVAQGDLVLSARSGSLVQGDESMVLLLRDGTIVDARQGQSFTRFAVHEIPLETAVDSLRLSYSMMSVEQLRQLKGSKAILEIHKRYALSVSTLLFGVLGFMLGARGGRSGKGASVLTSLMVVLAFYLIRAIGVHSMDAGLIAPQQVEWIGPGVMAAVTVFVYFRFRRNIL</sequence>
<feature type="transmembrane region" description="Helical" evidence="6">
    <location>
        <begin position="53"/>
        <end position="77"/>
    </location>
</feature>
<feature type="transmembrane region" description="Helical" evidence="6">
    <location>
        <begin position="288"/>
        <end position="308"/>
    </location>
</feature>
<gene>
    <name evidence="7" type="ordered locus">Selin_1831</name>
</gene>
<feature type="transmembrane region" description="Helical" evidence="6">
    <location>
        <begin position="258"/>
        <end position="276"/>
    </location>
</feature>
<evidence type="ECO:0000256" key="3">
    <source>
        <dbReference type="ARBA" id="ARBA00022692"/>
    </source>
</evidence>
<evidence type="ECO:0000256" key="4">
    <source>
        <dbReference type="ARBA" id="ARBA00022989"/>
    </source>
</evidence>
<comment type="subcellular location">
    <subcellularLocation>
        <location evidence="1">Cell membrane</location>
        <topology evidence="1">Multi-pass membrane protein</topology>
    </subcellularLocation>
</comment>
<evidence type="ECO:0000313" key="8">
    <source>
        <dbReference type="Proteomes" id="UP000002572"/>
    </source>
</evidence>
<evidence type="ECO:0000256" key="5">
    <source>
        <dbReference type="ARBA" id="ARBA00023136"/>
    </source>
</evidence>
<accession>E6W1K9</accession>
<name>E6W1K9_DESIS</name>
<dbReference type="FunCoup" id="E6W1K9">
    <property type="interactions" value="116"/>
</dbReference>
<dbReference type="RefSeq" id="WP_013506438.1">
    <property type="nucleotide sequence ID" value="NC_014836.1"/>
</dbReference>
<keyword evidence="8" id="KW-1185">Reference proteome</keyword>
<feature type="transmembrane region" description="Helical" evidence="6">
    <location>
        <begin position="320"/>
        <end position="337"/>
    </location>
</feature>
<evidence type="ECO:0000256" key="1">
    <source>
        <dbReference type="ARBA" id="ARBA00004651"/>
    </source>
</evidence>
<dbReference type="OrthoDB" id="9778062at2"/>
<dbReference type="Pfam" id="PF03739">
    <property type="entry name" value="LptF_LptG"/>
    <property type="match status" value="1"/>
</dbReference>
<dbReference type="KEGG" id="din:Selin_1831"/>
<dbReference type="HOGENOM" id="CLU_810694_0_0_0"/>
<feature type="transmembrane region" description="Helical" evidence="6">
    <location>
        <begin position="89"/>
        <end position="117"/>
    </location>
</feature>
<dbReference type="GO" id="GO:0015920">
    <property type="term" value="P:lipopolysaccharide transport"/>
    <property type="evidence" value="ECO:0007669"/>
    <property type="project" value="TreeGrafter"/>
</dbReference>
<keyword evidence="4 6" id="KW-1133">Transmembrane helix</keyword>
<evidence type="ECO:0000256" key="2">
    <source>
        <dbReference type="ARBA" id="ARBA00022475"/>
    </source>
</evidence>
<dbReference type="PANTHER" id="PTHR33529:SF6">
    <property type="entry name" value="YJGP_YJGQ FAMILY PERMEASE"/>
    <property type="match status" value="1"/>
</dbReference>
<reference evidence="7 8" key="1">
    <citation type="submission" date="2010-12" db="EMBL/GenBank/DDBJ databases">
        <title>Complete sequence of Desulfurispirillum indicum S5.</title>
        <authorList>
            <consortium name="US DOE Joint Genome Institute"/>
            <person name="Lucas S."/>
            <person name="Copeland A."/>
            <person name="Lapidus A."/>
            <person name="Cheng J.-F."/>
            <person name="Goodwin L."/>
            <person name="Pitluck S."/>
            <person name="Chertkov O."/>
            <person name="Held B."/>
            <person name="Detter J.C."/>
            <person name="Han C."/>
            <person name="Tapia R."/>
            <person name="Land M."/>
            <person name="Hauser L."/>
            <person name="Kyrpides N."/>
            <person name="Ivanova N."/>
            <person name="Mikhailova N."/>
            <person name="Haggblom M."/>
            <person name="Rauschenbach I."/>
            <person name="Bini E."/>
            <person name="Woyke T."/>
        </authorList>
    </citation>
    <scope>NUCLEOTIDE SEQUENCE [LARGE SCALE GENOMIC DNA]</scope>
    <source>
        <strain evidence="8">ATCC BAA-1389 / DSM 22839 / S5</strain>
    </source>
</reference>
<evidence type="ECO:0000256" key="6">
    <source>
        <dbReference type="SAM" id="Phobius"/>
    </source>
</evidence>
<proteinExistence type="predicted"/>
<dbReference type="AlphaFoldDB" id="E6W1K9"/>
<keyword evidence="2" id="KW-1003">Cell membrane</keyword>
<evidence type="ECO:0000313" key="7">
    <source>
        <dbReference type="EMBL" id="ADU66558.1"/>
    </source>
</evidence>
<dbReference type="InterPro" id="IPR005495">
    <property type="entry name" value="LptG/LptF_permease"/>
</dbReference>
<dbReference type="eggNOG" id="COG0795">
    <property type="taxonomic scope" value="Bacteria"/>
</dbReference>
<dbReference type="GO" id="GO:0043190">
    <property type="term" value="C:ATP-binding cassette (ABC) transporter complex"/>
    <property type="evidence" value="ECO:0007669"/>
    <property type="project" value="TreeGrafter"/>
</dbReference>
<keyword evidence="3 6" id="KW-0812">Transmembrane</keyword>
<organism evidence="7 8">
    <name type="scientific">Desulfurispirillum indicum (strain ATCC BAA-1389 / DSM 22839 / S5)</name>
    <dbReference type="NCBI Taxonomy" id="653733"/>
    <lineage>
        <taxon>Bacteria</taxon>
        <taxon>Pseudomonadati</taxon>
        <taxon>Chrysiogenota</taxon>
        <taxon>Chrysiogenia</taxon>
        <taxon>Chrysiogenales</taxon>
        <taxon>Chrysiogenaceae</taxon>
        <taxon>Desulfurispirillum</taxon>
    </lineage>
</organism>
<keyword evidence="5 6" id="KW-0472">Membrane</keyword>
<dbReference type="PANTHER" id="PTHR33529">
    <property type="entry name" value="SLR0882 PROTEIN-RELATED"/>
    <property type="match status" value="1"/>
</dbReference>
<dbReference type="STRING" id="653733.Selin_1831"/>
<dbReference type="InParanoid" id="E6W1K9"/>